<dbReference type="InterPro" id="IPR027815">
    <property type="entry name" value="CSC1/OSCA1-like_cyt"/>
</dbReference>
<gene>
    <name evidence="4" type="ORF">HKI87_09g57300</name>
</gene>
<feature type="region of interest" description="Disordered" evidence="1">
    <location>
        <begin position="896"/>
        <end position="918"/>
    </location>
</feature>
<evidence type="ECO:0000256" key="2">
    <source>
        <dbReference type="SAM" id="Phobius"/>
    </source>
</evidence>
<dbReference type="EMBL" id="CP151509">
    <property type="protein sequence ID" value="WZN64176.1"/>
    <property type="molecule type" value="Genomic_DNA"/>
</dbReference>
<keyword evidence="2" id="KW-0812">Transmembrane</keyword>
<feature type="transmembrane region" description="Helical" evidence="2">
    <location>
        <begin position="471"/>
        <end position="492"/>
    </location>
</feature>
<protein>
    <submittedName>
        <fullName evidence="4">PHM7_cyt domain-containing protein</fullName>
    </submittedName>
</protein>
<evidence type="ECO:0000256" key="1">
    <source>
        <dbReference type="SAM" id="MobiDB-lite"/>
    </source>
</evidence>
<feature type="transmembrane region" description="Helical" evidence="2">
    <location>
        <begin position="663"/>
        <end position="686"/>
    </location>
</feature>
<evidence type="ECO:0000313" key="5">
    <source>
        <dbReference type="Proteomes" id="UP001472866"/>
    </source>
</evidence>
<dbReference type="InterPro" id="IPR045122">
    <property type="entry name" value="Csc1-like"/>
</dbReference>
<feature type="transmembrane region" description="Helical" evidence="2">
    <location>
        <begin position="566"/>
        <end position="586"/>
    </location>
</feature>
<feature type="transmembrane region" description="Helical" evidence="2">
    <location>
        <begin position="534"/>
        <end position="554"/>
    </location>
</feature>
<dbReference type="GO" id="GO:0005886">
    <property type="term" value="C:plasma membrane"/>
    <property type="evidence" value="ECO:0007669"/>
    <property type="project" value="TreeGrafter"/>
</dbReference>
<feature type="compositionally biased region" description="Polar residues" evidence="1">
    <location>
        <begin position="906"/>
        <end position="918"/>
    </location>
</feature>
<dbReference type="AlphaFoldDB" id="A0AAX4PDY3"/>
<feature type="transmembrane region" description="Helical" evidence="2">
    <location>
        <begin position="6"/>
        <end position="25"/>
    </location>
</feature>
<dbReference type="PANTHER" id="PTHR13018">
    <property type="entry name" value="PROBABLE MEMBRANE PROTEIN DUF221-RELATED"/>
    <property type="match status" value="1"/>
</dbReference>
<keyword evidence="5" id="KW-1185">Reference proteome</keyword>
<reference evidence="4 5" key="1">
    <citation type="submission" date="2024-03" db="EMBL/GenBank/DDBJ databases">
        <title>Complete genome sequence of the green alga Chloropicon roscoffensis RCC1871.</title>
        <authorList>
            <person name="Lemieux C."/>
            <person name="Pombert J.-F."/>
            <person name="Otis C."/>
            <person name="Turmel M."/>
        </authorList>
    </citation>
    <scope>NUCLEOTIDE SEQUENCE [LARGE SCALE GENOMIC DNA]</scope>
    <source>
        <strain evidence="4 5">RCC1871</strain>
    </source>
</reference>
<dbReference type="Proteomes" id="UP001472866">
    <property type="component" value="Chromosome 09"/>
</dbReference>
<feature type="domain" description="CSC1/OSCA1-like cytosolic" evidence="3">
    <location>
        <begin position="264"/>
        <end position="459"/>
    </location>
</feature>
<dbReference type="PANTHER" id="PTHR13018:SF83">
    <property type="entry name" value="RRM DOMAIN-CONTAINING PROTEIN"/>
    <property type="match status" value="1"/>
</dbReference>
<sequence>MAAAAAWLLYLFVGVVVWSVSKLFCKKIRKQKKDEGLSLAQAIEKADRLKLFKVKRDPHTHLPIFGTQRRFGFMDAPEVVGFESVGLGFYFFHLNQFLVILGILSITYFINVTQYYNKVNFEGSYTLKFSASGEQSRNTTCNRPYDTSTFITRISAGSLCVDQSDSNAYFCPAVCTVSLLNESVADVDLVDPMVCREHKPCAISGNKAGCCVNELAAENNHFPFLSIWMMAFSIILFSGWLAYCRIVSDRLGERLNSSVITASDYTVLVTGIDKKGCTQTQLTDFFRHYGSIYWSTPVPRIGSVIAKKTELEMLLEMEREIGHHSKETLNTVTVSGILFMLAYLGLPFFLRATFTGVEKAIEAKKAWIKRRTTVLRKKIEKAQEKAVEDVENHRNTGQALVTYSYENFAKNAFNDQNRPVAKAVSKYTTCNLVSRYPKLQGRGLKVHRAPEPSDFRWENTNTFGYNRKVRILISTSLTLLVLALGALIQLQLEIWKADAINDFSEYKVASADARDDNEFLLKQLRVRSLSTTSSFVIVIVNMVMHVIAGALSRFERWHSWSDTEKYLLLKLSTAYFLNTSVIPLLASTPENWYTEGGFAEQVFYTQLIDAVMAPMLALFDPTWLCSRLSCQYAKTQDVLDKILVPPEFSLSIRYSGNIKTLSMAVMFAPMVPTSPLIGFLGIAIQCATDRVIAFKMAQRPRQLQEGVMEAVFFLLRFIPPLQLGLMYYCFTGIRNLLIGAAGVWLAASLYTFLKGTQRTKEMEDAGTGGLSFKDASESCDLSTDQVEDNTKSFEDFFFSTAETEDSLGEKINAIFSEDTEEFQDCEDGEAGDVAGEGEGARERTRTERIKSNIKQKYFTYNPLTTCELEGDLREKIQGIFDLDAGVCPPNQELMLHQKPETGGPGNTSAPVASQSRRSMKSSVFKQISALESNLKTHRRSRAASRRKTVMSIFRKVNTTRKSLVGKLETPNPLFSATRRETKNQLSDNQL</sequence>
<evidence type="ECO:0000313" key="4">
    <source>
        <dbReference type="EMBL" id="WZN64176.1"/>
    </source>
</evidence>
<keyword evidence="2" id="KW-1133">Transmembrane helix</keyword>
<name>A0AAX4PDY3_9CHLO</name>
<feature type="transmembrane region" description="Helical" evidence="2">
    <location>
        <begin position="707"/>
        <end position="727"/>
    </location>
</feature>
<feature type="region of interest" description="Disordered" evidence="1">
    <location>
        <begin position="967"/>
        <end position="990"/>
    </location>
</feature>
<accession>A0AAX4PDY3</accession>
<dbReference type="GO" id="GO:0005227">
    <property type="term" value="F:calcium-activated cation channel activity"/>
    <property type="evidence" value="ECO:0007669"/>
    <property type="project" value="InterPro"/>
</dbReference>
<evidence type="ECO:0000259" key="3">
    <source>
        <dbReference type="Pfam" id="PF14703"/>
    </source>
</evidence>
<keyword evidence="2" id="KW-0472">Membrane</keyword>
<dbReference type="Pfam" id="PF14703">
    <property type="entry name" value="PHM7_cyt"/>
    <property type="match status" value="1"/>
</dbReference>
<feature type="transmembrane region" description="Helical" evidence="2">
    <location>
        <begin position="97"/>
        <end position="116"/>
    </location>
</feature>
<feature type="region of interest" description="Disordered" evidence="1">
    <location>
        <begin position="824"/>
        <end position="843"/>
    </location>
</feature>
<feature type="transmembrane region" description="Helical" evidence="2">
    <location>
        <begin position="733"/>
        <end position="753"/>
    </location>
</feature>
<organism evidence="4 5">
    <name type="scientific">Chloropicon roscoffensis</name>
    <dbReference type="NCBI Taxonomy" id="1461544"/>
    <lineage>
        <taxon>Eukaryota</taxon>
        <taxon>Viridiplantae</taxon>
        <taxon>Chlorophyta</taxon>
        <taxon>Chloropicophyceae</taxon>
        <taxon>Chloropicales</taxon>
        <taxon>Chloropicaceae</taxon>
        <taxon>Chloropicon</taxon>
    </lineage>
</organism>
<proteinExistence type="predicted"/>
<feature type="transmembrane region" description="Helical" evidence="2">
    <location>
        <begin position="225"/>
        <end position="244"/>
    </location>
</feature>